<gene>
    <name evidence="1" type="ORF">C8263_13645</name>
</gene>
<dbReference type="Proteomes" id="UP000240317">
    <property type="component" value="Unassembled WGS sequence"/>
</dbReference>
<sequence>MTTPTSKVERDQLRRRIEGASHGHVLVIVAPPGSGKSKAMYEAVYDMVLDPDLLLFRRFRALWATHGTQEKTDPKDSTRVRRALGQEAREHLSGLLNPRLSFLTYDPFEPAWEVVNVLYGRDYCAANQIDYEQQFTTSRNSVVSVISHAHLPMVLNNPSNPNYQKLKDVSLIVIDEDPTSSFIYTLGAARKDPTVTANSPITRDFLQTRQSLGQAGNIEQAILRLMDRATTGAFDAEAEHVTNRRRKSTSYSLTGAAFWKALAQELDGAVPDFRHFQDSLRAAVDTDTERIPADFFAAFTEDLASPKAESARFGLTWIKAADHTIRGMQFRGDVLRRIPRDTPPIVVLDAYASRELRQYERLFPNHTVTYVEEWPFTPLDIEHTTDLDDAEDEGEVDLGIDRVNLVAGKQPQLRNYLMAETGELTRGHPAGTLMLSYRNVIKHLEDPELQARWSWRSSPPLTALPPKAVETMWWFSGRGINSFDGRHVVAWHPPHRPVTYRWHTMAALAPHSPSDRNQLARHAFQSELLQMLHRGRQTNYPVGTPDRPRVVLFFHPGELPPTWATTRPFQPQLRFSRHAKNPLHPAAVQAIAAELHALLGGVPQACLAGLELYTAKPMEKALWTSIEPELRLLLKTDPAAPVKAPVLFAWTTHPDVLQHRLGEFKAADGSTTALIAGALHSADEPALHALTKHDVKVVVAGRASTTRVFAATTSDAERALRRLLR</sequence>
<proteinExistence type="predicted"/>
<name>A0A2T3W618_9DEIO</name>
<dbReference type="EMBL" id="PYSV01000013">
    <property type="protein sequence ID" value="PTA67335.1"/>
    <property type="molecule type" value="Genomic_DNA"/>
</dbReference>
<evidence type="ECO:0000313" key="1">
    <source>
        <dbReference type="EMBL" id="PTA67335.1"/>
    </source>
</evidence>
<dbReference type="AlphaFoldDB" id="A0A2T3W618"/>
<protein>
    <submittedName>
        <fullName evidence="1">Uncharacterized protein</fullName>
    </submittedName>
</protein>
<reference evidence="1 2" key="1">
    <citation type="submission" date="2018-03" db="EMBL/GenBank/DDBJ databases">
        <title>Draft genome of Deinococcus sp. OD32.</title>
        <authorList>
            <person name="Wang X.-P."/>
            <person name="Du Z.-J."/>
        </authorList>
    </citation>
    <scope>NUCLEOTIDE SEQUENCE [LARGE SCALE GENOMIC DNA]</scope>
    <source>
        <strain evidence="1 2">OD32</strain>
    </source>
</reference>
<comment type="caution">
    <text evidence="1">The sequence shown here is derived from an EMBL/GenBank/DDBJ whole genome shotgun (WGS) entry which is preliminary data.</text>
</comment>
<organism evidence="1 2">
    <name type="scientific">Deinococcus arcticus</name>
    <dbReference type="NCBI Taxonomy" id="2136176"/>
    <lineage>
        <taxon>Bacteria</taxon>
        <taxon>Thermotogati</taxon>
        <taxon>Deinococcota</taxon>
        <taxon>Deinococci</taxon>
        <taxon>Deinococcales</taxon>
        <taxon>Deinococcaceae</taxon>
        <taxon>Deinococcus</taxon>
    </lineage>
</organism>
<keyword evidence="2" id="KW-1185">Reference proteome</keyword>
<evidence type="ECO:0000313" key="2">
    <source>
        <dbReference type="Proteomes" id="UP000240317"/>
    </source>
</evidence>
<accession>A0A2T3W618</accession>